<dbReference type="GO" id="GO:0022857">
    <property type="term" value="F:transmembrane transporter activity"/>
    <property type="evidence" value="ECO:0007669"/>
    <property type="project" value="InterPro"/>
</dbReference>
<feature type="transmembrane region" description="Helical" evidence="2">
    <location>
        <begin position="502"/>
        <end position="523"/>
    </location>
</feature>
<keyword evidence="2" id="KW-0472">Membrane</keyword>
<dbReference type="SUPFAM" id="SSF103473">
    <property type="entry name" value="MFS general substrate transporter"/>
    <property type="match status" value="1"/>
</dbReference>
<sequence length="795" mass="87869">MPETHERQREKSDSLYRAGSARGTYTLPNFASDTSLLDIRTHRLPSFNRDSSGGRGDNERNEQIKDVLSHAQQQTLQNDSQVFSKLSFNESGDTEDALSASRIADKDLPSREGSDREEGVNRLDYTVSFERELSLPNQKKLFVQDEDNSRTLHQKFPLKHVHVDANPSILGQEASCTVYDSVQSMTDNMQMKGINVRGRGSLGSELREVDPHNFETSARGTSTNKAKVDPLTAEISIVRGQKRLDRKDERSILVGNAPLIFPQESNMAISKQTTSKKDQESSRFPRTTPCASDIETIIIRDAEKIKQAGLIDSFKGNQSDSSLSDANDRHFQILVQTHPDGGWGWVVCFGAFLVQFIALGMQNTAGIVYTELVKELKTPRGATAWVGSLSTGIMFFLGPLTTSMCERLGCRIVTICGGIICIAGLLLSSLVTSLFPLYFTYGLMFGTGTSLCYFPTIIVLSKYFKRRIAVVNGLVTAGSGVGTLVIGPVAQVLFLRFGVPNTFRIVAGIFTLVVLCGATFRPVPTTYLQKNRNSEGEGKRKLFDWSIFKNKGYVIWITSVATFQLVYFVPFVHLVRHAEDLGVSPTDASFLIGYLSVASTAGRLFFGKMADLSCVNRVHMYQMGLSMIGLCSFFVTMATGYGGLVAYTVIFGFFEACYILLIPLVTSDIVGPLKMSYALGSAFTFMAFPMFLGPPIAGWMYDISGDYSGAFYSCGGISFLAASLTFLIPRLSTQSNKEISSTRLGKFLHGRRSNHRSEVMHVLFRCLWQEKQESKTSSYVQYSGIQATTKRVDNV</sequence>
<keyword evidence="4" id="KW-1185">Reference proteome</keyword>
<dbReference type="Pfam" id="PF07690">
    <property type="entry name" value="MFS_1"/>
    <property type="match status" value="1"/>
</dbReference>
<feature type="region of interest" description="Disordered" evidence="1">
    <location>
        <begin position="1"/>
        <end position="35"/>
    </location>
</feature>
<feature type="transmembrane region" description="Helical" evidence="2">
    <location>
        <begin position="412"/>
        <end position="432"/>
    </location>
</feature>
<feature type="transmembrane region" description="Helical" evidence="2">
    <location>
        <begin position="709"/>
        <end position="728"/>
    </location>
</feature>
<feature type="transmembrane region" description="Helical" evidence="2">
    <location>
        <begin position="438"/>
        <end position="461"/>
    </location>
</feature>
<evidence type="ECO:0000313" key="3">
    <source>
        <dbReference type="EMBL" id="PFX25260.1"/>
    </source>
</evidence>
<dbReference type="PANTHER" id="PTHR11360">
    <property type="entry name" value="MONOCARBOXYLATE TRANSPORTER"/>
    <property type="match status" value="1"/>
</dbReference>
<dbReference type="OrthoDB" id="6499973at2759"/>
<comment type="caution">
    <text evidence="3">The sequence shown here is derived from an EMBL/GenBank/DDBJ whole genome shotgun (WGS) entry which is preliminary data.</text>
</comment>
<feature type="transmembrane region" description="Helical" evidence="2">
    <location>
        <begin position="342"/>
        <end position="362"/>
    </location>
</feature>
<feature type="transmembrane region" description="Helical" evidence="2">
    <location>
        <begin position="382"/>
        <end position="400"/>
    </location>
</feature>
<organism evidence="3 4">
    <name type="scientific">Stylophora pistillata</name>
    <name type="common">Smooth cauliflower coral</name>
    <dbReference type="NCBI Taxonomy" id="50429"/>
    <lineage>
        <taxon>Eukaryota</taxon>
        <taxon>Metazoa</taxon>
        <taxon>Cnidaria</taxon>
        <taxon>Anthozoa</taxon>
        <taxon>Hexacorallia</taxon>
        <taxon>Scleractinia</taxon>
        <taxon>Astrocoeniina</taxon>
        <taxon>Pocilloporidae</taxon>
        <taxon>Stylophora</taxon>
    </lineage>
</organism>
<feature type="transmembrane region" description="Helical" evidence="2">
    <location>
        <begin position="588"/>
        <end position="606"/>
    </location>
</feature>
<feature type="transmembrane region" description="Helical" evidence="2">
    <location>
        <begin position="553"/>
        <end position="576"/>
    </location>
</feature>
<gene>
    <name evidence="3" type="primary">Slc16a10</name>
    <name evidence="3" type="ORF">AWC38_SpisGene10113</name>
</gene>
<feature type="region of interest" description="Disordered" evidence="1">
    <location>
        <begin position="92"/>
        <end position="119"/>
    </location>
</feature>
<proteinExistence type="predicted"/>
<dbReference type="EMBL" id="LSMT01000155">
    <property type="protein sequence ID" value="PFX25260.1"/>
    <property type="molecule type" value="Genomic_DNA"/>
</dbReference>
<feature type="compositionally biased region" description="Basic and acidic residues" evidence="1">
    <location>
        <begin position="1"/>
        <end position="14"/>
    </location>
</feature>
<feature type="transmembrane region" description="Helical" evidence="2">
    <location>
        <begin position="618"/>
        <end position="638"/>
    </location>
</feature>
<dbReference type="InterPro" id="IPR036259">
    <property type="entry name" value="MFS_trans_sf"/>
</dbReference>
<protein>
    <submittedName>
        <fullName evidence="3">Monocarboxylate transporter 10</fullName>
    </submittedName>
</protein>
<feature type="transmembrane region" description="Helical" evidence="2">
    <location>
        <begin position="644"/>
        <end position="665"/>
    </location>
</feature>
<evidence type="ECO:0000256" key="1">
    <source>
        <dbReference type="SAM" id="MobiDB-lite"/>
    </source>
</evidence>
<name>A0A2B4S8Y1_STYPI</name>
<feature type="transmembrane region" description="Helical" evidence="2">
    <location>
        <begin position="677"/>
        <end position="697"/>
    </location>
</feature>
<feature type="transmembrane region" description="Helical" evidence="2">
    <location>
        <begin position="468"/>
        <end position="490"/>
    </location>
</feature>
<evidence type="ECO:0000256" key="2">
    <source>
        <dbReference type="SAM" id="Phobius"/>
    </source>
</evidence>
<dbReference type="InterPro" id="IPR011701">
    <property type="entry name" value="MFS"/>
</dbReference>
<feature type="compositionally biased region" description="Basic and acidic residues" evidence="1">
    <location>
        <begin position="103"/>
        <end position="119"/>
    </location>
</feature>
<keyword evidence="2" id="KW-0812">Transmembrane</keyword>
<dbReference type="CDD" id="cd17352">
    <property type="entry name" value="MFS_MCT_SLC16"/>
    <property type="match status" value="1"/>
</dbReference>
<feature type="compositionally biased region" description="Polar residues" evidence="1">
    <location>
        <begin position="26"/>
        <end position="35"/>
    </location>
</feature>
<dbReference type="AlphaFoldDB" id="A0A2B4S8Y1"/>
<accession>A0A2B4S8Y1</accession>
<dbReference type="PANTHER" id="PTHR11360:SF251">
    <property type="entry name" value="MAJOR FACILITATOR SUPERFAMILY (MFS) PROFILE DOMAIN-CONTAINING PROTEIN"/>
    <property type="match status" value="1"/>
</dbReference>
<dbReference type="Proteomes" id="UP000225706">
    <property type="component" value="Unassembled WGS sequence"/>
</dbReference>
<keyword evidence="2" id="KW-1133">Transmembrane helix</keyword>
<dbReference type="Gene3D" id="1.20.1250.20">
    <property type="entry name" value="MFS general substrate transporter like domains"/>
    <property type="match status" value="2"/>
</dbReference>
<feature type="region of interest" description="Disordered" evidence="1">
    <location>
        <begin position="267"/>
        <end position="288"/>
    </location>
</feature>
<reference evidence="4" key="1">
    <citation type="journal article" date="2017" name="bioRxiv">
        <title>Comparative analysis of the genomes of Stylophora pistillata and Acropora digitifera provides evidence for extensive differences between species of corals.</title>
        <authorList>
            <person name="Voolstra C.R."/>
            <person name="Li Y."/>
            <person name="Liew Y.J."/>
            <person name="Baumgarten S."/>
            <person name="Zoccola D."/>
            <person name="Flot J.-F."/>
            <person name="Tambutte S."/>
            <person name="Allemand D."/>
            <person name="Aranda M."/>
        </authorList>
    </citation>
    <scope>NUCLEOTIDE SEQUENCE [LARGE SCALE GENOMIC DNA]</scope>
</reference>
<dbReference type="InterPro" id="IPR050327">
    <property type="entry name" value="Proton-linked_MCT"/>
</dbReference>
<evidence type="ECO:0000313" key="4">
    <source>
        <dbReference type="Proteomes" id="UP000225706"/>
    </source>
</evidence>